<dbReference type="InterPro" id="IPR036397">
    <property type="entry name" value="RNaseH_sf"/>
</dbReference>
<protein>
    <submittedName>
        <fullName evidence="5">Exonuclease domain-containing protein</fullName>
    </submittedName>
</protein>
<dbReference type="CDD" id="cd06127">
    <property type="entry name" value="DEDDh"/>
    <property type="match status" value="1"/>
</dbReference>
<sequence length="236" mass="27490">MNFSTLFRQLVGRGHTGLTNEVASKEQMAYLRRLEKTVRLARDFDQPFHQNEFVILDIETTGFEALRGDEILSIGAIKVRGNKVTTEQFYALTKIQGWISKEVEELTGITNKEIANAFPLRDVLEQFMRFIGHRPLIAHHAQHERDFLETYYLKCFQKKFQHRIIDTHIALQVCDVTSSVITLDEACTHYQVPIKNRHHALGDAQLTAQLWLALVEQLQEYDINTLEQLYSQYIQR</sequence>
<evidence type="ECO:0000259" key="4">
    <source>
        <dbReference type="SMART" id="SM00479"/>
    </source>
</evidence>
<dbReference type="Gene3D" id="3.30.420.10">
    <property type="entry name" value="Ribonuclease H-like superfamily/Ribonuclease H"/>
    <property type="match status" value="1"/>
</dbReference>
<keyword evidence="6" id="KW-1185">Reference proteome</keyword>
<evidence type="ECO:0000313" key="6">
    <source>
        <dbReference type="Proteomes" id="UP001398420"/>
    </source>
</evidence>
<dbReference type="SUPFAM" id="SSF53098">
    <property type="entry name" value="Ribonuclease H-like"/>
    <property type="match status" value="1"/>
</dbReference>
<dbReference type="InterPro" id="IPR012337">
    <property type="entry name" value="RNaseH-like_sf"/>
</dbReference>
<dbReference type="RefSeq" id="WP_068451367.1">
    <property type="nucleotide sequence ID" value="NZ_CP147847.1"/>
</dbReference>
<evidence type="ECO:0000256" key="3">
    <source>
        <dbReference type="ARBA" id="ARBA00022839"/>
    </source>
</evidence>
<dbReference type="EMBL" id="JBCEWA010000005">
    <property type="protein sequence ID" value="MEL5988372.1"/>
    <property type="molecule type" value="Genomic_DNA"/>
</dbReference>
<keyword evidence="2" id="KW-0378">Hydrolase</keyword>
<dbReference type="PANTHER" id="PTHR30231:SF4">
    <property type="entry name" value="PROTEIN NEN2"/>
    <property type="match status" value="1"/>
</dbReference>
<dbReference type="NCBIfam" id="TIGR00573">
    <property type="entry name" value="dnaq"/>
    <property type="match status" value="1"/>
</dbReference>
<gene>
    <name evidence="5" type="ORF">AAF454_08125</name>
</gene>
<accession>A0ABU9LNE4</accession>
<dbReference type="InterPro" id="IPR006054">
    <property type="entry name" value="DnaQ"/>
</dbReference>
<dbReference type="Proteomes" id="UP001398420">
    <property type="component" value="Unassembled WGS sequence"/>
</dbReference>
<evidence type="ECO:0000256" key="1">
    <source>
        <dbReference type="ARBA" id="ARBA00022722"/>
    </source>
</evidence>
<dbReference type="InterPro" id="IPR013520">
    <property type="entry name" value="Ribonucl_H"/>
</dbReference>
<name>A0ABU9LNE4_9BACL</name>
<keyword evidence="1" id="KW-0540">Nuclease</keyword>
<proteinExistence type="predicted"/>
<organism evidence="5 6">
    <name type="scientific">Kurthia gibsonii</name>
    <dbReference type="NCBI Taxonomy" id="33946"/>
    <lineage>
        <taxon>Bacteria</taxon>
        <taxon>Bacillati</taxon>
        <taxon>Bacillota</taxon>
        <taxon>Bacilli</taxon>
        <taxon>Bacillales</taxon>
        <taxon>Caryophanaceae</taxon>
        <taxon>Kurthia</taxon>
    </lineage>
</organism>
<feature type="domain" description="Exonuclease" evidence="4">
    <location>
        <begin position="52"/>
        <end position="220"/>
    </location>
</feature>
<dbReference type="SMART" id="SM00479">
    <property type="entry name" value="EXOIII"/>
    <property type="match status" value="1"/>
</dbReference>
<dbReference type="Pfam" id="PF00929">
    <property type="entry name" value="RNase_T"/>
    <property type="match status" value="1"/>
</dbReference>
<dbReference type="GO" id="GO:0004527">
    <property type="term" value="F:exonuclease activity"/>
    <property type="evidence" value="ECO:0007669"/>
    <property type="project" value="UniProtKB-KW"/>
</dbReference>
<reference evidence="5 6" key="1">
    <citation type="submission" date="2024-04" db="EMBL/GenBank/DDBJ databases">
        <authorList>
            <person name="Wu Y.S."/>
            <person name="Zhang L."/>
        </authorList>
    </citation>
    <scope>NUCLEOTIDE SEQUENCE [LARGE SCALE GENOMIC DNA]</scope>
    <source>
        <strain evidence="5 6">KG-01</strain>
    </source>
</reference>
<evidence type="ECO:0000256" key="2">
    <source>
        <dbReference type="ARBA" id="ARBA00022801"/>
    </source>
</evidence>
<evidence type="ECO:0000313" key="5">
    <source>
        <dbReference type="EMBL" id="MEL5988372.1"/>
    </source>
</evidence>
<comment type="caution">
    <text evidence="5">The sequence shown here is derived from an EMBL/GenBank/DDBJ whole genome shotgun (WGS) entry which is preliminary data.</text>
</comment>
<dbReference type="PANTHER" id="PTHR30231">
    <property type="entry name" value="DNA POLYMERASE III SUBUNIT EPSILON"/>
    <property type="match status" value="1"/>
</dbReference>
<keyword evidence="3 5" id="KW-0269">Exonuclease</keyword>